<dbReference type="AlphaFoldDB" id="A0A6L4WX07"/>
<reference evidence="1 2" key="1">
    <citation type="submission" date="2019-10" db="EMBL/GenBank/DDBJ databases">
        <title>Poseidonibacter ostreae sp. nov., isolated from the gut of the Ostrea denselamellosa.</title>
        <authorList>
            <person name="Choi A."/>
        </authorList>
    </citation>
    <scope>NUCLEOTIDE SEQUENCE [LARGE SCALE GENOMIC DNA]</scope>
    <source>
        <strain evidence="1 2">SJOD-M-33</strain>
    </source>
</reference>
<organism evidence="1 2">
    <name type="scientific">Poseidonibacter ostreae</name>
    <dbReference type="NCBI Taxonomy" id="2654171"/>
    <lineage>
        <taxon>Bacteria</taxon>
        <taxon>Pseudomonadati</taxon>
        <taxon>Campylobacterota</taxon>
        <taxon>Epsilonproteobacteria</taxon>
        <taxon>Campylobacterales</taxon>
        <taxon>Arcobacteraceae</taxon>
        <taxon>Poseidonibacter</taxon>
    </lineage>
</organism>
<dbReference type="RefSeq" id="WP_152279514.1">
    <property type="nucleotide sequence ID" value="NZ_WFKK01000001.1"/>
</dbReference>
<protein>
    <submittedName>
        <fullName evidence="1">Uncharacterized protein</fullName>
    </submittedName>
</protein>
<comment type="caution">
    <text evidence="1">The sequence shown here is derived from an EMBL/GenBank/DDBJ whole genome shotgun (WGS) entry which is preliminary data.</text>
</comment>
<dbReference type="Proteomes" id="UP000472839">
    <property type="component" value="Unassembled WGS sequence"/>
</dbReference>
<dbReference type="EMBL" id="WFKK01000001">
    <property type="protein sequence ID" value="KAB7891411.1"/>
    <property type="molecule type" value="Genomic_DNA"/>
</dbReference>
<accession>A0A6L4WX07</accession>
<sequence length="138" mass="15931">MKQENEAEANIERAKKEFLDYIPSAFVEHIKNPRFVKADGARVLDIKSVLIEKANIKLTKLSFYFHGGYPEMLKFENIDVSHESMGSLPVYVNYANVHFTLDNQEIIDKVVDEINSNDLGLIARYSFEDKIFTIQVEE</sequence>
<evidence type="ECO:0000313" key="2">
    <source>
        <dbReference type="Proteomes" id="UP000472839"/>
    </source>
</evidence>
<evidence type="ECO:0000313" key="1">
    <source>
        <dbReference type="EMBL" id="KAB7891411.1"/>
    </source>
</evidence>
<name>A0A6L4WX07_9BACT</name>
<proteinExistence type="predicted"/>
<gene>
    <name evidence="1" type="ORF">GBG19_00815</name>
</gene>